<dbReference type="EMBL" id="BPQO01000006">
    <property type="protein sequence ID" value="GJD88198.1"/>
    <property type="molecule type" value="Genomic_DNA"/>
</dbReference>
<reference evidence="1" key="2">
    <citation type="submission" date="2021-08" db="EMBL/GenBank/DDBJ databases">
        <authorList>
            <person name="Tani A."/>
            <person name="Ola A."/>
            <person name="Ogura Y."/>
            <person name="Katsura K."/>
            <person name="Hayashi T."/>
        </authorList>
    </citation>
    <scope>NUCLEOTIDE SEQUENCE</scope>
    <source>
        <strain evidence="1">DSM 16372</strain>
    </source>
</reference>
<reference evidence="1" key="1">
    <citation type="journal article" date="2016" name="Front. Microbiol.">
        <title>Genome Sequence of the Piezophilic, Mesophilic Sulfate-Reducing Bacterium Desulfovibrio indicus J2T.</title>
        <authorList>
            <person name="Cao J."/>
            <person name="Maignien L."/>
            <person name="Shao Z."/>
            <person name="Alain K."/>
            <person name="Jebbar M."/>
        </authorList>
    </citation>
    <scope>NUCLEOTIDE SEQUENCE</scope>
    <source>
        <strain evidence="1">DSM 16372</strain>
    </source>
</reference>
<proteinExistence type="predicted"/>
<keyword evidence="2" id="KW-1185">Reference proteome</keyword>
<dbReference type="Proteomes" id="UP001055247">
    <property type="component" value="Unassembled WGS sequence"/>
</dbReference>
<protein>
    <submittedName>
        <fullName evidence="1">Uncharacterized protein</fullName>
    </submittedName>
</protein>
<dbReference type="RefSeq" id="WP_066924898.1">
    <property type="nucleotide sequence ID" value="NZ_BPQO01000006.1"/>
</dbReference>
<comment type="caution">
    <text evidence="1">The sequence shown here is derived from an EMBL/GenBank/DDBJ whole genome shotgun (WGS) entry which is preliminary data.</text>
</comment>
<gene>
    <name evidence="1" type="ORF">BHAOGJBA_1711</name>
</gene>
<name>A0AAV4ZJ42_9HYPH</name>
<organism evidence="1 2">
    <name type="scientific">Methylobacterium hispanicum</name>
    <dbReference type="NCBI Taxonomy" id="270350"/>
    <lineage>
        <taxon>Bacteria</taxon>
        <taxon>Pseudomonadati</taxon>
        <taxon>Pseudomonadota</taxon>
        <taxon>Alphaproteobacteria</taxon>
        <taxon>Hyphomicrobiales</taxon>
        <taxon>Methylobacteriaceae</taxon>
        <taxon>Methylobacterium</taxon>
    </lineage>
</organism>
<evidence type="ECO:0000313" key="2">
    <source>
        <dbReference type="Proteomes" id="UP001055247"/>
    </source>
</evidence>
<accession>A0AAV4ZJ42</accession>
<evidence type="ECO:0000313" key="1">
    <source>
        <dbReference type="EMBL" id="GJD88198.1"/>
    </source>
</evidence>
<dbReference type="AlphaFoldDB" id="A0AAV4ZJ42"/>
<sequence>MNGPHDGRTVLLTEISRQTYEEQGLQALGSDCGLFLAVEDVAATTLDVLAKVPAHGADRLCALIGIQTAGESC</sequence>